<keyword evidence="4" id="KW-0804">Transcription</keyword>
<dbReference type="PANTHER" id="PTHR11019:SF159">
    <property type="entry name" value="TRANSCRIPTIONAL REGULATOR-RELATED"/>
    <property type="match status" value="1"/>
</dbReference>
<gene>
    <name evidence="6" type="ORF">H8L32_03980</name>
</gene>
<name>A0ABR6ZL53_9BURK</name>
<dbReference type="InterPro" id="IPR014710">
    <property type="entry name" value="RmlC-like_jellyroll"/>
</dbReference>
<evidence type="ECO:0000256" key="2">
    <source>
        <dbReference type="ARBA" id="ARBA00023125"/>
    </source>
</evidence>
<sequence length="267" mass="30096">MDTSRKPKALAQALKEIDELSSPVSGRATDYPANWHIAPHLHAKHQLIYAVRGVMVVQTEVGRWVVPPTRAIWMVAGMTHEIRCIGEVHMRSLMVAPDADPGLPGVTQAVGISSLLRELIRAAMELRQPSMPYIPDTRDGRVMRLILDEIRVLPVLPLHLQMPSDPRLLRICELLQQQLDDSSTMSDWAQRLAVDVKTIQRLFVKETGMTFGQWRQQARLLRALELLATGEKIIDIALALGYESPSAFATMFRKQFDQTPSQFFAEN</sequence>
<dbReference type="InterPro" id="IPR018062">
    <property type="entry name" value="HTH_AraC-typ_CS"/>
</dbReference>
<dbReference type="InterPro" id="IPR018060">
    <property type="entry name" value="HTH_AraC"/>
</dbReference>
<comment type="caution">
    <text evidence="6">The sequence shown here is derived from an EMBL/GenBank/DDBJ whole genome shotgun (WGS) entry which is preliminary data.</text>
</comment>
<organism evidence="6 7">
    <name type="scientific">Undibacterium hunanense</name>
    <dbReference type="NCBI Taxonomy" id="2762292"/>
    <lineage>
        <taxon>Bacteria</taxon>
        <taxon>Pseudomonadati</taxon>
        <taxon>Pseudomonadota</taxon>
        <taxon>Betaproteobacteria</taxon>
        <taxon>Burkholderiales</taxon>
        <taxon>Oxalobacteraceae</taxon>
        <taxon>Undibacterium</taxon>
    </lineage>
</organism>
<proteinExistence type="predicted"/>
<dbReference type="PRINTS" id="PR00032">
    <property type="entry name" value="HTHARAC"/>
</dbReference>
<evidence type="ECO:0000313" key="6">
    <source>
        <dbReference type="EMBL" id="MBC3916636.1"/>
    </source>
</evidence>
<dbReference type="PROSITE" id="PS00041">
    <property type="entry name" value="HTH_ARAC_FAMILY_1"/>
    <property type="match status" value="1"/>
</dbReference>
<dbReference type="Gene3D" id="1.10.10.60">
    <property type="entry name" value="Homeodomain-like"/>
    <property type="match status" value="2"/>
</dbReference>
<dbReference type="InterPro" id="IPR011051">
    <property type="entry name" value="RmlC_Cupin_sf"/>
</dbReference>
<dbReference type="SUPFAM" id="SSF46689">
    <property type="entry name" value="Homeodomain-like"/>
    <property type="match status" value="1"/>
</dbReference>
<keyword evidence="3" id="KW-0010">Activator</keyword>
<reference evidence="6 7" key="1">
    <citation type="submission" date="2020-08" db="EMBL/GenBank/DDBJ databases">
        <title>Novel species isolated from subtropical streams in China.</title>
        <authorList>
            <person name="Lu H."/>
        </authorList>
    </citation>
    <scope>NUCLEOTIDE SEQUENCE [LARGE SCALE GENOMIC DNA]</scope>
    <source>
        <strain evidence="6 7">CY18W</strain>
    </source>
</reference>
<dbReference type="Proteomes" id="UP000650424">
    <property type="component" value="Unassembled WGS sequence"/>
</dbReference>
<dbReference type="Pfam" id="PF12833">
    <property type="entry name" value="HTH_18"/>
    <property type="match status" value="1"/>
</dbReference>
<dbReference type="SMART" id="SM00342">
    <property type="entry name" value="HTH_ARAC"/>
    <property type="match status" value="1"/>
</dbReference>
<dbReference type="CDD" id="cd06124">
    <property type="entry name" value="cupin_NimR-like_N"/>
    <property type="match status" value="1"/>
</dbReference>
<evidence type="ECO:0000256" key="4">
    <source>
        <dbReference type="ARBA" id="ARBA00023163"/>
    </source>
</evidence>
<dbReference type="InterPro" id="IPR003313">
    <property type="entry name" value="AraC-bd"/>
</dbReference>
<keyword evidence="1" id="KW-0805">Transcription regulation</keyword>
<evidence type="ECO:0000256" key="3">
    <source>
        <dbReference type="ARBA" id="ARBA00023159"/>
    </source>
</evidence>
<protein>
    <submittedName>
        <fullName evidence="6">Helix-turn-helix transcriptional regulator</fullName>
    </submittedName>
</protein>
<dbReference type="RefSeq" id="WP_186945887.1">
    <property type="nucleotide sequence ID" value="NZ_JACOGF010000002.1"/>
</dbReference>
<dbReference type="EMBL" id="JACOGF010000002">
    <property type="protein sequence ID" value="MBC3916636.1"/>
    <property type="molecule type" value="Genomic_DNA"/>
</dbReference>
<dbReference type="Pfam" id="PF02311">
    <property type="entry name" value="AraC_binding"/>
    <property type="match status" value="1"/>
</dbReference>
<feature type="domain" description="HTH araC/xylS-type" evidence="5">
    <location>
        <begin position="169"/>
        <end position="266"/>
    </location>
</feature>
<evidence type="ECO:0000259" key="5">
    <source>
        <dbReference type="PROSITE" id="PS01124"/>
    </source>
</evidence>
<dbReference type="InterPro" id="IPR020449">
    <property type="entry name" value="Tscrpt_reg_AraC-type_HTH"/>
</dbReference>
<dbReference type="Gene3D" id="2.60.120.10">
    <property type="entry name" value="Jelly Rolls"/>
    <property type="match status" value="1"/>
</dbReference>
<keyword evidence="7" id="KW-1185">Reference proteome</keyword>
<accession>A0ABR6ZL53</accession>
<evidence type="ECO:0000313" key="7">
    <source>
        <dbReference type="Proteomes" id="UP000650424"/>
    </source>
</evidence>
<evidence type="ECO:0000256" key="1">
    <source>
        <dbReference type="ARBA" id="ARBA00023015"/>
    </source>
</evidence>
<dbReference type="SUPFAM" id="SSF51182">
    <property type="entry name" value="RmlC-like cupins"/>
    <property type="match status" value="1"/>
</dbReference>
<dbReference type="PROSITE" id="PS01124">
    <property type="entry name" value="HTH_ARAC_FAMILY_2"/>
    <property type="match status" value="1"/>
</dbReference>
<keyword evidence="2" id="KW-0238">DNA-binding</keyword>
<dbReference type="PANTHER" id="PTHR11019">
    <property type="entry name" value="HTH-TYPE TRANSCRIPTIONAL REGULATOR NIMR"/>
    <property type="match status" value="1"/>
</dbReference>
<dbReference type="InterPro" id="IPR009057">
    <property type="entry name" value="Homeodomain-like_sf"/>
</dbReference>